<evidence type="ECO:0000313" key="4">
    <source>
        <dbReference type="EMBL" id="CAE4664333.1"/>
    </source>
</evidence>
<dbReference type="PANTHER" id="PTHR13287:SF2">
    <property type="entry name" value="ADIPOSE-SECRETED SIGNALING PROTEIN"/>
    <property type="match status" value="1"/>
</dbReference>
<evidence type="ECO:0000256" key="1">
    <source>
        <dbReference type="ARBA" id="ARBA00035018"/>
    </source>
</evidence>
<dbReference type="InterPro" id="IPR026794">
    <property type="entry name" value="ADISSP"/>
</dbReference>
<feature type="compositionally biased region" description="Polar residues" evidence="3">
    <location>
        <begin position="188"/>
        <end position="197"/>
    </location>
</feature>
<comment type="similarity">
    <text evidence="1">Belongs to the ADISSP family.</text>
</comment>
<dbReference type="EMBL" id="HBNS01058836">
    <property type="protein sequence ID" value="CAE4664333.1"/>
    <property type="molecule type" value="Transcribed_RNA"/>
</dbReference>
<dbReference type="PANTHER" id="PTHR13287">
    <property type="entry name" value="ADIPOSE-SECRETED SIGNALING PROTEIN"/>
    <property type="match status" value="1"/>
</dbReference>
<proteinExistence type="inferred from homology"/>
<evidence type="ECO:0000256" key="3">
    <source>
        <dbReference type="SAM" id="MobiDB-lite"/>
    </source>
</evidence>
<dbReference type="Pfam" id="PF15006">
    <property type="entry name" value="DUF4517"/>
    <property type="match status" value="1"/>
</dbReference>
<feature type="region of interest" description="Disordered" evidence="3">
    <location>
        <begin position="173"/>
        <end position="200"/>
    </location>
</feature>
<feature type="compositionally biased region" description="Polar residues" evidence="3">
    <location>
        <begin position="1"/>
        <end position="15"/>
    </location>
</feature>
<evidence type="ECO:0000256" key="2">
    <source>
        <dbReference type="ARBA" id="ARBA00035300"/>
    </source>
</evidence>
<name>A0A6V2PRN9_9STRA</name>
<protein>
    <recommendedName>
        <fullName evidence="2">Adipose-secreted signaling protein</fullName>
    </recommendedName>
</protein>
<dbReference type="AlphaFoldDB" id="A0A6V2PRN9"/>
<accession>A0A6V2PRN9</accession>
<feature type="compositionally biased region" description="Basic and acidic residues" evidence="3">
    <location>
        <begin position="41"/>
        <end position="53"/>
    </location>
</feature>
<reference evidence="4" key="1">
    <citation type="submission" date="2021-01" db="EMBL/GenBank/DDBJ databases">
        <authorList>
            <person name="Corre E."/>
            <person name="Pelletier E."/>
            <person name="Niang G."/>
            <person name="Scheremetjew M."/>
            <person name="Finn R."/>
            <person name="Kale V."/>
            <person name="Holt S."/>
            <person name="Cochrane G."/>
            <person name="Meng A."/>
            <person name="Brown T."/>
            <person name="Cohen L."/>
        </authorList>
    </citation>
    <scope>NUCLEOTIDE SEQUENCE</scope>
    <source>
        <strain evidence="4">GSO104</strain>
    </source>
</reference>
<organism evidence="4">
    <name type="scientific">Ditylum brightwellii</name>
    <dbReference type="NCBI Taxonomy" id="49249"/>
    <lineage>
        <taxon>Eukaryota</taxon>
        <taxon>Sar</taxon>
        <taxon>Stramenopiles</taxon>
        <taxon>Ochrophyta</taxon>
        <taxon>Bacillariophyta</taxon>
        <taxon>Mediophyceae</taxon>
        <taxon>Lithodesmiophycidae</taxon>
        <taxon>Lithodesmiales</taxon>
        <taxon>Lithodesmiaceae</taxon>
        <taxon>Ditylum</taxon>
    </lineage>
</organism>
<gene>
    <name evidence="4" type="ORF">DBRI00130_LOCUS42302</name>
</gene>
<feature type="region of interest" description="Disordered" evidence="3">
    <location>
        <begin position="1"/>
        <end position="71"/>
    </location>
</feature>
<feature type="compositionally biased region" description="Basic and acidic residues" evidence="3">
    <location>
        <begin position="62"/>
        <end position="71"/>
    </location>
</feature>
<sequence length="305" mass="34662">MTSNTMNRNRKQTGNDNRRKEKSSQRGHSRRVVTFQDDDDGHNIGTERKKLKETTSQGNSNEHNEGGDTKTSIKVDALGRQIDSSLSLHEVVSINLGMLKCGFRYTATVILPFSSTLCPLEPYPLEPHLDSDKEIHNHKTEMRSNHLHLKHAENLKVLASIDEDLRTEVLELRQKRGGKPNSRDDNNENFQKGSGSPNEEENIKQNMEEYIVILQIHLAARRPGPYRGRFVLEWANQGHFVKIDENLKSRQSSSSEQKALYTSVQIDAMLMDKDKGTPCLKSNIRCAGKLVGYDSDEDTDWQGFD</sequence>